<keyword evidence="6" id="KW-1185">Reference proteome</keyword>
<dbReference type="PROSITE" id="PS01180">
    <property type="entry name" value="CUB"/>
    <property type="match status" value="1"/>
</dbReference>
<dbReference type="SUPFAM" id="SSF49854">
    <property type="entry name" value="Spermadhesin, CUB domain"/>
    <property type="match status" value="1"/>
</dbReference>
<dbReference type="EMBL" id="OZ035832">
    <property type="protein sequence ID" value="CAL1570291.1"/>
    <property type="molecule type" value="Genomic_DNA"/>
</dbReference>
<evidence type="ECO:0000256" key="1">
    <source>
        <dbReference type="ARBA" id="ARBA00023157"/>
    </source>
</evidence>
<dbReference type="AlphaFoldDB" id="A0AAV2J1J7"/>
<evidence type="ECO:0000256" key="3">
    <source>
        <dbReference type="SAM" id="SignalP"/>
    </source>
</evidence>
<feature type="signal peptide" evidence="3">
    <location>
        <begin position="1"/>
        <end position="19"/>
    </location>
</feature>
<dbReference type="InterPro" id="IPR000859">
    <property type="entry name" value="CUB_dom"/>
</dbReference>
<organism evidence="5 6">
    <name type="scientific">Knipowitschia caucasica</name>
    <name type="common">Caucasian dwarf goby</name>
    <name type="synonym">Pomatoschistus caucasicus</name>
    <dbReference type="NCBI Taxonomy" id="637954"/>
    <lineage>
        <taxon>Eukaryota</taxon>
        <taxon>Metazoa</taxon>
        <taxon>Chordata</taxon>
        <taxon>Craniata</taxon>
        <taxon>Vertebrata</taxon>
        <taxon>Euteleostomi</taxon>
        <taxon>Actinopterygii</taxon>
        <taxon>Neopterygii</taxon>
        <taxon>Teleostei</taxon>
        <taxon>Neoteleostei</taxon>
        <taxon>Acanthomorphata</taxon>
        <taxon>Gobiaria</taxon>
        <taxon>Gobiiformes</taxon>
        <taxon>Gobioidei</taxon>
        <taxon>Gobiidae</taxon>
        <taxon>Gobiinae</taxon>
        <taxon>Knipowitschia</taxon>
    </lineage>
</organism>
<reference evidence="5 6" key="1">
    <citation type="submission" date="2024-04" db="EMBL/GenBank/DDBJ databases">
        <authorList>
            <person name="Waldvogel A.-M."/>
            <person name="Schoenle A."/>
        </authorList>
    </citation>
    <scope>NUCLEOTIDE SEQUENCE [LARGE SCALE GENOMIC DNA]</scope>
</reference>
<dbReference type="CDD" id="cd00041">
    <property type="entry name" value="CUB"/>
    <property type="match status" value="1"/>
</dbReference>
<evidence type="ECO:0000313" key="5">
    <source>
        <dbReference type="EMBL" id="CAL1570291.1"/>
    </source>
</evidence>
<evidence type="ECO:0000256" key="2">
    <source>
        <dbReference type="PROSITE-ProRule" id="PRU00059"/>
    </source>
</evidence>
<proteinExistence type="predicted"/>
<accession>A0AAV2J1J7</accession>
<feature type="chain" id="PRO_5043785673" description="CUB domain-containing protein" evidence="3">
    <location>
        <begin position="20"/>
        <end position="91"/>
    </location>
</feature>
<dbReference type="Proteomes" id="UP001497482">
    <property type="component" value="Chromosome 10"/>
</dbReference>
<evidence type="ECO:0000259" key="4">
    <source>
        <dbReference type="PROSITE" id="PS01180"/>
    </source>
</evidence>
<comment type="caution">
    <text evidence="2">Lacks conserved residue(s) required for the propagation of feature annotation.</text>
</comment>
<evidence type="ECO:0000313" key="6">
    <source>
        <dbReference type="Proteomes" id="UP001497482"/>
    </source>
</evidence>
<keyword evidence="1" id="KW-1015">Disulfide bond</keyword>
<dbReference type="Pfam" id="PF00431">
    <property type="entry name" value="CUB"/>
    <property type="match status" value="1"/>
</dbReference>
<keyword evidence="3" id="KW-0732">Signal</keyword>
<protein>
    <recommendedName>
        <fullName evidence="4">CUB domain-containing protein</fullName>
    </recommendedName>
</protein>
<sequence length="91" mass="10309">MRFTGILISVVVVVVVGGGQKIIKWAPDLYQVEECLNVTQLPGVIVSPRYPETYPRNLLLSWKLESPPGSRIRLEFDNKFRLEAPVRGVCR</sequence>
<name>A0AAV2J1J7_KNICA</name>
<dbReference type="Gene3D" id="2.60.120.290">
    <property type="entry name" value="Spermadhesin, CUB domain"/>
    <property type="match status" value="1"/>
</dbReference>
<dbReference type="InterPro" id="IPR035914">
    <property type="entry name" value="Sperma_CUB_dom_sf"/>
</dbReference>
<feature type="domain" description="CUB" evidence="4">
    <location>
        <begin position="32"/>
        <end position="91"/>
    </location>
</feature>
<gene>
    <name evidence="5" type="ORF">KC01_LOCUS2614</name>
</gene>